<dbReference type="SUPFAM" id="SSF53067">
    <property type="entry name" value="Actin-like ATPase domain"/>
    <property type="match status" value="2"/>
</dbReference>
<dbReference type="PANTHER" id="PTHR14187">
    <property type="entry name" value="ALPHA KINASE/ELONGATION FACTOR 2 KINASE"/>
    <property type="match status" value="1"/>
</dbReference>
<evidence type="ECO:0000313" key="2">
    <source>
        <dbReference type="Proteomes" id="UP000218334"/>
    </source>
</evidence>
<dbReference type="Proteomes" id="UP000218334">
    <property type="component" value="Unassembled WGS sequence"/>
</dbReference>
<sequence>MASWKAYNGSRRKLAIAFGLGTTFSGVSYSVLDPGSIPEIIGVTRFPSHEHVGREAKIPTVIFYDKEGNVRAVGAEALKQNIVEQAEEEGWVKYSEFKLHLQNIIEQPEEEDWVEYSQYILFIFPALPITYQGLLNRVKLCSRHKTNTSPRIKTKLLSFKALTQVFSDFYAYLFQCTKSFILETHQGAQVFWNSVEDHIEFVLSHPNGWQGPEQAKMRQALIDARLVPDSDEEHTRVRFVTEGEASLHFCIRHGLASHIKDDEAVIIIDAGGGTIDISAYTRAPSTADGVRSLEEVAIPQCHPSGSLSVTQRAQAFIEDKLKGTSFVGEVKNITECFDKTTKLRFRNSDEPSYIKFGSMKDKDLALDIRAGQLKLPGTDVANFFEPSIKSIIDAVHEQRCVSKKTVTTVFLVGGFAASDWLFLKLQESFKPLEISFYRPDGHVNKAVADGGISFYVNRTVSFRFSQFSFGVRASYLFDLKDPQHQKHKEKVYTDDEGDLMLGDQYMEILGKNFRLSEGTKFSAKLNLACESLSRLTSLSIDILSYRGALERPCWMDVEESKYEVLCHVTANTHAAAKLLKLRRRPDGKTYFQLECEIILLFRDTEMQAQICWTENGVEKRGPARVVYE</sequence>
<reference evidence="2" key="1">
    <citation type="journal article" date="2017" name="Nat. Ecol. Evol.">
        <title>Genome expansion and lineage-specific genetic innovations in the forest pathogenic fungi Armillaria.</title>
        <authorList>
            <person name="Sipos G."/>
            <person name="Prasanna A.N."/>
            <person name="Walter M.C."/>
            <person name="O'Connor E."/>
            <person name="Balint B."/>
            <person name="Krizsan K."/>
            <person name="Kiss B."/>
            <person name="Hess J."/>
            <person name="Varga T."/>
            <person name="Slot J."/>
            <person name="Riley R."/>
            <person name="Boka B."/>
            <person name="Rigling D."/>
            <person name="Barry K."/>
            <person name="Lee J."/>
            <person name="Mihaltcheva S."/>
            <person name="LaButti K."/>
            <person name="Lipzen A."/>
            <person name="Waldron R."/>
            <person name="Moloney N.M."/>
            <person name="Sperisen C."/>
            <person name="Kredics L."/>
            <person name="Vagvoelgyi C."/>
            <person name="Patrignani A."/>
            <person name="Fitzpatrick D."/>
            <person name="Nagy I."/>
            <person name="Doyle S."/>
            <person name="Anderson J.B."/>
            <person name="Grigoriev I.V."/>
            <person name="Gueldener U."/>
            <person name="Muensterkoetter M."/>
            <person name="Nagy L.G."/>
        </authorList>
    </citation>
    <scope>NUCLEOTIDE SEQUENCE [LARGE SCALE GENOMIC DNA]</scope>
    <source>
        <strain evidence="2">28-4</strain>
    </source>
</reference>
<protein>
    <recommendedName>
        <fullName evidence="3">Actin-like ATPase domain-containing protein</fullName>
    </recommendedName>
</protein>
<evidence type="ECO:0000313" key="1">
    <source>
        <dbReference type="EMBL" id="PBK65402.1"/>
    </source>
</evidence>
<dbReference type="InterPro" id="IPR043129">
    <property type="entry name" value="ATPase_NBD"/>
</dbReference>
<evidence type="ECO:0008006" key="3">
    <source>
        <dbReference type="Google" id="ProtNLM"/>
    </source>
</evidence>
<proteinExistence type="predicted"/>
<dbReference type="CDD" id="cd10170">
    <property type="entry name" value="ASKHA_NBD_HSP70"/>
    <property type="match status" value="1"/>
</dbReference>
<keyword evidence="2" id="KW-1185">Reference proteome</keyword>
<organism evidence="1 2">
    <name type="scientific">Armillaria solidipes</name>
    <dbReference type="NCBI Taxonomy" id="1076256"/>
    <lineage>
        <taxon>Eukaryota</taxon>
        <taxon>Fungi</taxon>
        <taxon>Dikarya</taxon>
        <taxon>Basidiomycota</taxon>
        <taxon>Agaricomycotina</taxon>
        <taxon>Agaricomycetes</taxon>
        <taxon>Agaricomycetidae</taxon>
        <taxon>Agaricales</taxon>
        <taxon>Marasmiineae</taxon>
        <taxon>Physalacriaceae</taxon>
        <taxon>Armillaria</taxon>
    </lineage>
</organism>
<dbReference type="STRING" id="1076256.A0A2H3BED9"/>
<dbReference type="AlphaFoldDB" id="A0A2H3BED9"/>
<dbReference type="EMBL" id="KZ293445">
    <property type="protein sequence ID" value="PBK65402.1"/>
    <property type="molecule type" value="Genomic_DNA"/>
</dbReference>
<dbReference type="Gene3D" id="3.30.420.40">
    <property type="match status" value="1"/>
</dbReference>
<dbReference type="PANTHER" id="PTHR14187:SF5">
    <property type="entry name" value="HEAT SHOCK 70 KDA PROTEIN 12A"/>
    <property type="match status" value="1"/>
</dbReference>
<name>A0A2H3BED9_9AGAR</name>
<accession>A0A2H3BED9</accession>
<gene>
    <name evidence="1" type="ORF">ARMSODRAFT_1022211</name>
</gene>